<sequence>MKTSGSRLDWFFTERAGGLVPVGRGGERRAIALANPGLGGAPYATPTLWAAIQYLRRVPLPHVNQCFSPHATTADIGMTISPFTPLNCDAVSRTRSSIFARADSSWPASKAPVRTVPCR</sequence>
<dbReference type="AlphaFoldDB" id="A0A4R2JC57"/>
<dbReference type="Gene3D" id="2.60.120.10">
    <property type="entry name" value="Jelly Rolls"/>
    <property type="match status" value="1"/>
</dbReference>
<organism evidence="1 2">
    <name type="scientific">Actinocrispum wychmicini</name>
    <dbReference type="NCBI Taxonomy" id="1213861"/>
    <lineage>
        <taxon>Bacteria</taxon>
        <taxon>Bacillati</taxon>
        <taxon>Actinomycetota</taxon>
        <taxon>Actinomycetes</taxon>
        <taxon>Pseudonocardiales</taxon>
        <taxon>Pseudonocardiaceae</taxon>
        <taxon>Actinocrispum</taxon>
    </lineage>
</organism>
<accession>A0A4R2JC57</accession>
<dbReference type="SUPFAM" id="SSF51182">
    <property type="entry name" value="RmlC-like cupins"/>
    <property type="match status" value="1"/>
</dbReference>
<evidence type="ECO:0000313" key="1">
    <source>
        <dbReference type="EMBL" id="TCO54366.1"/>
    </source>
</evidence>
<dbReference type="Proteomes" id="UP000295680">
    <property type="component" value="Unassembled WGS sequence"/>
</dbReference>
<comment type="caution">
    <text evidence="1">The sequence shown here is derived from an EMBL/GenBank/DDBJ whole genome shotgun (WGS) entry which is preliminary data.</text>
</comment>
<gene>
    <name evidence="1" type="ORF">EV192_109347</name>
</gene>
<dbReference type="EMBL" id="SLWS01000009">
    <property type="protein sequence ID" value="TCO54366.1"/>
    <property type="molecule type" value="Genomic_DNA"/>
</dbReference>
<keyword evidence="2" id="KW-1185">Reference proteome</keyword>
<evidence type="ECO:0000313" key="2">
    <source>
        <dbReference type="Proteomes" id="UP000295680"/>
    </source>
</evidence>
<dbReference type="InterPro" id="IPR014710">
    <property type="entry name" value="RmlC-like_jellyroll"/>
</dbReference>
<reference evidence="1 2" key="1">
    <citation type="submission" date="2019-03" db="EMBL/GenBank/DDBJ databases">
        <title>Genomic Encyclopedia of Type Strains, Phase IV (KMG-IV): sequencing the most valuable type-strain genomes for metagenomic binning, comparative biology and taxonomic classification.</title>
        <authorList>
            <person name="Goeker M."/>
        </authorList>
    </citation>
    <scope>NUCLEOTIDE SEQUENCE [LARGE SCALE GENOMIC DNA]</scope>
    <source>
        <strain evidence="1 2">DSM 45934</strain>
    </source>
</reference>
<dbReference type="InterPro" id="IPR011051">
    <property type="entry name" value="RmlC_Cupin_sf"/>
</dbReference>
<protein>
    <submittedName>
        <fullName evidence="1">Uncharacterized protein</fullName>
    </submittedName>
</protein>
<name>A0A4R2JC57_9PSEU</name>
<proteinExistence type="predicted"/>